<dbReference type="Proteomes" id="UP001470230">
    <property type="component" value="Unassembled WGS sequence"/>
</dbReference>
<proteinExistence type="predicted"/>
<comment type="caution">
    <text evidence="1">The sequence shown here is derived from an EMBL/GenBank/DDBJ whole genome shotgun (WGS) entry which is preliminary data.</text>
</comment>
<gene>
    <name evidence="1" type="ORF">M9Y10_011297</name>
</gene>
<sequence length="293" mass="33902">MKLNKTRLSVYDQLSYQRAKETFPKEEGTCPEETFHFINLILEVNENSEAPTIQNAINFARSWAELGFILPQEIMNKILRAAFQFPIFIPQLSLLASFFHDASWLFNALLKLIKKQPDLIKKSIQNNFEVWNFILKYFDKDFFEKSESLDIDYSERQFAFLSEVLIFKWPQDQYETTISNNVKSISQFCASLDGEVPDAILNCLAPLFPKEVISSLSGKIDKLNSQTLAYFYSLGLNENKDFTGNKLVMALKLIPRNSAIAQQLANELDEEDSKTFQQMLKHYNTTTKHFTIV</sequence>
<protein>
    <submittedName>
        <fullName evidence="1">Uncharacterized protein</fullName>
    </submittedName>
</protein>
<organism evidence="1 2">
    <name type="scientific">Tritrichomonas musculus</name>
    <dbReference type="NCBI Taxonomy" id="1915356"/>
    <lineage>
        <taxon>Eukaryota</taxon>
        <taxon>Metamonada</taxon>
        <taxon>Parabasalia</taxon>
        <taxon>Tritrichomonadida</taxon>
        <taxon>Tritrichomonadidae</taxon>
        <taxon>Tritrichomonas</taxon>
    </lineage>
</organism>
<keyword evidence="2" id="KW-1185">Reference proteome</keyword>
<reference evidence="1 2" key="1">
    <citation type="submission" date="2024-04" db="EMBL/GenBank/DDBJ databases">
        <title>Tritrichomonas musculus Genome.</title>
        <authorList>
            <person name="Alves-Ferreira E."/>
            <person name="Grigg M."/>
            <person name="Lorenzi H."/>
            <person name="Galac M."/>
        </authorList>
    </citation>
    <scope>NUCLEOTIDE SEQUENCE [LARGE SCALE GENOMIC DNA]</scope>
    <source>
        <strain evidence="1 2">EAF2021</strain>
    </source>
</reference>
<evidence type="ECO:0000313" key="1">
    <source>
        <dbReference type="EMBL" id="KAK8863609.1"/>
    </source>
</evidence>
<accession>A0ABR2IJ26</accession>
<name>A0ABR2IJ26_9EUKA</name>
<evidence type="ECO:0000313" key="2">
    <source>
        <dbReference type="Proteomes" id="UP001470230"/>
    </source>
</evidence>
<dbReference type="EMBL" id="JAPFFF010000017">
    <property type="protein sequence ID" value="KAK8863609.1"/>
    <property type="molecule type" value="Genomic_DNA"/>
</dbReference>